<feature type="transmembrane region" description="Helical" evidence="1">
    <location>
        <begin position="49"/>
        <end position="69"/>
    </location>
</feature>
<dbReference type="EMBL" id="BMSV01000005">
    <property type="protein sequence ID" value="GGQ09660.1"/>
    <property type="molecule type" value="Genomic_DNA"/>
</dbReference>
<evidence type="ECO:0000256" key="1">
    <source>
        <dbReference type="SAM" id="Phobius"/>
    </source>
</evidence>
<protein>
    <submittedName>
        <fullName evidence="2">Uncharacterized protein</fullName>
    </submittedName>
</protein>
<organism evidence="2 3">
    <name type="scientific">Streptomyces roseolilacinus</name>
    <dbReference type="NCBI Taxonomy" id="66904"/>
    <lineage>
        <taxon>Bacteria</taxon>
        <taxon>Bacillati</taxon>
        <taxon>Actinomycetota</taxon>
        <taxon>Actinomycetes</taxon>
        <taxon>Kitasatosporales</taxon>
        <taxon>Streptomycetaceae</taxon>
        <taxon>Streptomyces</taxon>
    </lineage>
</organism>
<keyword evidence="1" id="KW-1133">Transmembrane helix</keyword>
<comment type="caution">
    <text evidence="2">The sequence shown here is derived from an EMBL/GenBank/DDBJ whole genome shotgun (WGS) entry which is preliminary data.</text>
</comment>
<reference evidence="2" key="2">
    <citation type="submission" date="2020-09" db="EMBL/GenBank/DDBJ databases">
        <authorList>
            <person name="Sun Q."/>
            <person name="Ohkuma M."/>
        </authorList>
    </citation>
    <scope>NUCLEOTIDE SEQUENCE</scope>
    <source>
        <strain evidence="2">JCM 4335</strain>
    </source>
</reference>
<keyword evidence="1" id="KW-0812">Transmembrane</keyword>
<evidence type="ECO:0000313" key="3">
    <source>
        <dbReference type="Proteomes" id="UP000654123"/>
    </source>
</evidence>
<proteinExistence type="predicted"/>
<accession>A0A918B076</accession>
<reference evidence="2" key="1">
    <citation type="journal article" date="2014" name="Int. J. Syst. Evol. Microbiol.">
        <title>Complete genome sequence of Corynebacterium casei LMG S-19264T (=DSM 44701T), isolated from a smear-ripened cheese.</title>
        <authorList>
            <consortium name="US DOE Joint Genome Institute (JGI-PGF)"/>
            <person name="Walter F."/>
            <person name="Albersmeier A."/>
            <person name="Kalinowski J."/>
            <person name="Ruckert C."/>
        </authorList>
    </citation>
    <scope>NUCLEOTIDE SEQUENCE</scope>
    <source>
        <strain evidence="2">JCM 4335</strain>
    </source>
</reference>
<sequence length="88" mass="9853">MASKKTKPLAPWAVRQLRRIRSMYAAGAALWGLGALLEASERPGSRQMWVFVLLLVIFASLLAATFALLRRHETATRFPLSATLRESR</sequence>
<gene>
    <name evidence="2" type="ORF">GCM10010249_30310</name>
</gene>
<keyword evidence="3" id="KW-1185">Reference proteome</keyword>
<dbReference type="AlphaFoldDB" id="A0A918B076"/>
<name>A0A918B076_9ACTN</name>
<evidence type="ECO:0000313" key="2">
    <source>
        <dbReference type="EMBL" id="GGQ09660.1"/>
    </source>
</evidence>
<keyword evidence="1" id="KW-0472">Membrane</keyword>
<dbReference type="Proteomes" id="UP000654123">
    <property type="component" value="Unassembled WGS sequence"/>
</dbReference>